<protein>
    <submittedName>
        <fullName evidence="1">Uncharacterized protein</fullName>
    </submittedName>
</protein>
<reference evidence="1" key="1">
    <citation type="submission" date="2023-07" db="EMBL/GenBank/DDBJ databases">
        <title>Sequencing the genomes of 1000 actinobacteria strains.</title>
        <authorList>
            <person name="Klenk H.-P."/>
        </authorList>
    </citation>
    <scope>NUCLEOTIDE SEQUENCE</scope>
    <source>
        <strain evidence="1">DSM 45977</strain>
    </source>
</reference>
<evidence type="ECO:0000313" key="1">
    <source>
        <dbReference type="EMBL" id="MDR7300063.1"/>
    </source>
</evidence>
<organism evidence="1 2">
    <name type="scientific">Haloactinomyces albus</name>
    <dbReference type="NCBI Taxonomy" id="1352928"/>
    <lineage>
        <taxon>Bacteria</taxon>
        <taxon>Bacillati</taxon>
        <taxon>Actinomycetota</taxon>
        <taxon>Actinomycetes</taxon>
        <taxon>Actinopolysporales</taxon>
        <taxon>Actinopolysporaceae</taxon>
        <taxon>Haloactinomyces</taxon>
    </lineage>
</organism>
<comment type="caution">
    <text evidence="1">The sequence shown here is derived from an EMBL/GenBank/DDBJ whole genome shotgun (WGS) entry which is preliminary data.</text>
</comment>
<dbReference type="AlphaFoldDB" id="A0AAE3Z835"/>
<dbReference type="EMBL" id="JAVDXW010000001">
    <property type="protein sequence ID" value="MDR7300063.1"/>
    <property type="molecule type" value="Genomic_DNA"/>
</dbReference>
<accession>A0AAE3Z835</accession>
<name>A0AAE3Z835_9ACTN</name>
<dbReference type="RefSeq" id="WP_310268204.1">
    <property type="nucleotide sequence ID" value="NZ_JAVDXW010000001.1"/>
</dbReference>
<evidence type="ECO:0000313" key="2">
    <source>
        <dbReference type="Proteomes" id="UP001180845"/>
    </source>
</evidence>
<keyword evidence="2" id="KW-1185">Reference proteome</keyword>
<proteinExistence type="predicted"/>
<sequence length="42" mass="4655">MHIVSVMFGEHLELLGDMAERITFQHHWPSCTAGPTNSTAAM</sequence>
<gene>
    <name evidence="1" type="ORF">JOF55_000244</name>
</gene>
<dbReference type="Proteomes" id="UP001180845">
    <property type="component" value="Unassembled WGS sequence"/>
</dbReference>